<evidence type="ECO:0000256" key="1">
    <source>
        <dbReference type="ARBA" id="ARBA00022737"/>
    </source>
</evidence>
<dbReference type="InterPro" id="IPR058923">
    <property type="entry name" value="RCC1-like_dom"/>
</dbReference>
<dbReference type="PRINTS" id="PR00633">
    <property type="entry name" value="RCCNDNSATION"/>
</dbReference>
<dbReference type="PROSITE" id="PS50012">
    <property type="entry name" value="RCC1_3"/>
    <property type="match status" value="7"/>
</dbReference>
<gene>
    <name evidence="4" type="ORF">BN12_70039</name>
</gene>
<feature type="domain" description="RCC1-like" evidence="3">
    <location>
        <begin position="733"/>
        <end position="990"/>
    </location>
</feature>
<feature type="chain" id="PRO_5001720883" description="RCC1-like domain-containing protein" evidence="2">
    <location>
        <begin position="28"/>
        <end position="1098"/>
    </location>
</feature>
<evidence type="ECO:0000313" key="5">
    <source>
        <dbReference type="Proteomes" id="UP000035721"/>
    </source>
</evidence>
<protein>
    <recommendedName>
        <fullName evidence="3">RCC1-like domain-containing protein</fullName>
    </recommendedName>
</protein>
<dbReference type="PANTHER" id="PTHR22870">
    <property type="entry name" value="REGULATOR OF CHROMOSOME CONDENSATION"/>
    <property type="match status" value="1"/>
</dbReference>
<dbReference type="SUPFAM" id="SSF50985">
    <property type="entry name" value="RCC1/BLIP-II"/>
    <property type="match status" value="1"/>
</dbReference>
<reference evidence="4 5" key="1">
    <citation type="journal article" date="2013" name="ISME J.">
        <title>A metabolic model for members of the genus Tetrasphaera involved in enhanced biological phosphorus removal.</title>
        <authorList>
            <person name="Kristiansen R."/>
            <person name="Nguyen H.T.T."/>
            <person name="Saunders A.M."/>
            <person name="Nielsen J.L."/>
            <person name="Wimmer R."/>
            <person name="Le V.Q."/>
            <person name="McIlroy S.J."/>
            <person name="Petrovski S."/>
            <person name="Seviour R.J."/>
            <person name="Calteau A."/>
            <person name="Nielsen K.L."/>
            <person name="Nielsen P.H."/>
        </authorList>
    </citation>
    <scope>NUCLEOTIDE SEQUENCE [LARGE SCALE GENOMIC DNA]</scope>
    <source>
        <strain evidence="4 5">T1-X7</strain>
    </source>
</reference>
<accession>A0A077M101</accession>
<sequence length="1098" mass="108560">MALVGWLIAALAMAAGVGLASPAPAVAATLSTYTQNGTGLVALTPARLLDTRTGNGAPVGSVKAKSTTALRVTGRGGVPSAGVAAVVLNVTVTAPAQSGYVTAWPAGAARPTASNVNYARGQTVADQAIVKVGTGGVVDLYSYASSHLVVDVTGYFPTGAAYDPLVPSRLLDTRLGVEPADGSTTTVTVTGRGGVPATGAAAVVLTVTAVGAAGKGYLTAWPAGVARPTASTLNYEPGQTTAGMVIAKVGANGQVSVYTQQRAHLVVDVSGWIPTTSDYTPLTPTRFLDTRNATGAPKARVPAGGSVTLQVTGTGGVPADGVNAVEANVTVASPTSSGYVTAYPAGVSRPTASTVNYVGGVNRANSITVKVGTAGKVTLYSYANTDLVVDIVGYFNIPTQVALTHDQDTIVVPAAATQSVAAPTTPGGTGTITTTAAGPAAVGQYVYLPPGGANGDGVVGQVTAVNGTTTNVVNVPLQQAFASGSIVGTSAADGAPITAEDGKGTNRAVPHRGDIVQPCGQIDSKVTFTPRYSTHVESHWGLGQAPYFKGSVDVSLTGTWTLGGNIAIDCNIPVPGPTIALPPIGPIVPVVTTGAEVKLSGPLSKIPVTTVGAFGVTAEYANGTLTSSTHQSLKFQVGTIQPSGSTTVTGRLSAGPEVDFVIAGVIGPSIKGRLFVEGDLTPAASHLLSVYGGVSVGASFDLRLVFFKVSVALAEKDLWRTQLWQSPSGGSGSGSVKQISAGAGHMCAVLVSGVAKCWGDNSSGELGNGTTTGSLVPVPVTGLGAGVASIGAGYDHTCAVLTTGAVKCWGDNYFGQLGNGAATGGTSSASLVPVPVTGLVARAVSIIVGDDHTCAVLTTGAAECWGDNYYGELGNGTTTTSSVPVTVTGLDARITSIDAGSNHTCAVLTTGAAKCWGDNHSGELGNGTTTNSSVPVTVTGLDAGVASISAGTAKTCAVLTSGAARCWGSNDHGQLGNGTTSDSSVPVTVTGLNAGVASISAGYGHTCAVLSSGAAKCWGYNFFGQLGNGTTNDISAPVPIPVPVTGLGAGVASIIAGYVQSCAVLTSGAADCWGYNSAGQLGNGTTNDSSVPVPVIGL</sequence>
<organism evidence="4 5">
    <name type="scientific">Nostocoides japonicum T1-X7</name>
    <dbReference type="NCBI Taxonomy" id="1194083"/>
    <lineage>
        <taxon>Bacteria</taxon>
        <taxon>Bacillati</taxon>
        <taxon>Actinomycetota</taxon>
        <taxon>Actinomycetes</taxon>
        <taxon>Micrococcales</taxon>
        <taxon>Intrasporangiaceae</taxon>
        <taxon>Nostocoides</taxon>
    </lineage>
</organism>
<dbReference type="InterPro" id="IPR009091">
    <property type="entry name" value="RCC1/BLIP-II"/>
</dbReference>
<dbReference type="Gene3D" id="2.130.10.30">
    <property type="entry name" value="Regulator of chromosome condensation 1/beta-lactamase-inhibitor protein II"/>
    <property type="match status" value="2"/>
</dbReference>
<dbReference type="Pfam" id="PF13540">
    <property type="entry name" value="RCC1_2"/>
    <property type="match status" value="1"/>
</dbReference>
<comment type="caution">
    <text evidence="4">The sequence shown here is derived from an EMBL/GenBank/DDBJ whole genome shotgun (WGS) entry which is preliminary data.</text>
</comment>
<dbReference type="EMBL" id="CAJB01000403">
    <property type="protein sequence ID" value="CCH80023.1"/>
    <property type="molecule type" value="Genomic_DNA"/>
</dbReference>
<dbReference type="Pfam" id="PF00415">
    <property type="entry name" value="RCC1"/>
    <property type="match status" value="1"/>
</dbReference>
<evidence type="ECO:0000313" key="4">
    <source>
        <dbReference type="EMBL" id="CCH80023.1"/>
    </source>
</evidence>
<dbReference type="AlphaFoldDB" id="A0A077M101"/>
<proteinExistence type="predicted"/>
<dbReference type="InterPro" id="IPR051210">
    <property type="entry name" value="Ub_ligase/GEF_domain"/>
</dbReference>
<keyword evidence="1" id="KW-0677">Repeat</keyword>
<evidence type="ECO:0000256" key="2">
    <source>
        <dbReference type="SAM" id="SignalP"/>
    </source>
</evidence>
<dbReference type="Proteomes" id="UP000035721">
    <property type="component" value="Unassembled WGS sequence"/>
</dbReference>
<dbReference type="InterPro" id="IPR000408">
    <property type="entry name" value="Reg_chr_condens"/>
</dbReference>
<name>A0A077M101_9MICO</name>
<dbReference type="Pfam" id="PF25390">
    <property type="entry name" value="WD40_RLD"/>
    <property type="match status" value="1"/>
</dbReference>
<feature type="signal peptide" evidence="2">
    <location>
        <begin position="1"/>
        <end position="27"/>
    </location>
</feature>
<keyword evidence="5" id="KW-1185">Reference proteome</keyword>
<keyword evidence="2" id="KW-0732">Signal</keyword>
<dbReference type="STRING" id="1194083.BN12_70039"/>
<evidence type="ECO:0000259" key="3">
    <source>
        <dbReference type="Pfam" id="PF25390"/>
    </source>
</evidence>
<dbReference type="PANTHER" id="PTHR22870:SF408">
    <property type="entry name" value="OS09G0560450 PROTEIN"/>
    <property type="match status" value="1"/>
</dbReference>